<reference evidence="2 3" key="1">
    <citation type="submission" date="2024-09" db="EMBL/GenBank/DDBJ databases">
        <authorList>
            <person name="Sun Q."/>
            <person name="Mori K."/>
        </authorList>
    </citation>
    <scope>NUCLEOTIDE SEQUENCE [LARGE SCALE GENOMIC DNA]</scope>
    <source>
        <strain evidence="2 3">CCM 7792</strain>
    </source>
</reference>
<name>A0ABV6FDR9_9BURK</name>
<accession>A0ABV6FDR9</accession>
<evidence type="ECO:0008006" key="4">
    <source>
        <dbReference type="Google" id="ProtNLM"/>
    </source>
</evidence>
<evidence type="ECO:0000313" key="3">
    <source>
        <dbReference type="Proteomes" id="UP001589773"/>
    </source>
</evidence>
<evidence type="ECO:0000313" key="2">
    <source>
        <dbReference type="EMBL" id="MFC0251664.1"/>
    </source>
</evidence>
<dbReference type="Proteomes" id="UP001589773">
    <property type="component" value="Unassembled WGS sequence"/>
</dbReference>
<dbReference type="EMBL" id="JBHLWP010000009">
    <property type="protein sequence ID" value="MFC0251664.1"/>
    <property type="molecule type" value="Genomic_DNA"/>
</dbReference>
<feature type="region of interest" description="Disordered" evidence="1">
    <location>
        <begin position="311"/>
        <end position="330"/>
    </location>
</feature>
<dbReference type="RefSeq" id="WP_379678493.1">
    <property type="nucleotide sequence ID" value="NZ_JBHLWP010000009.1"/>
</dbReference>
<keyword evidence="3" id="KW-1185">Reference proteome</keyword>
<organism evidence="2 3">
    <name type="scientific">Massilia consociata</name>
    <dbReference type="NCBI Taxonomy" id="760117"/>
    <lineage>
        <taxon>Bacteria</taxon>
        <taxon>Pseudomonadati</taxon>
        <taxon>Pseudomonadota</taxon>
        <taxon>Betaproteobacteria</taxon>
        <taxon>Burkholderiales</taxon>
        <taxon>Oxalobacteraceae</taxon>
        <taxon>Telluria group</taxon>
        <taxon>Massilia</taxon>
    </lineage>
</organism>
<evidence type="ECO:0000256" key="1">
    <source>
        <dbReference type="SAM" id="MobiDB-lite"/>
    </source>
</evidence>
<comment type="caution">
    <text evidence="2">The sequence shown here is derived from an EMBL/GenBank/DDBJ whole genome shotgun (WGS) entry which is preliminary data.</text>
</comment>
<protein>
    <recommendedName>
        <fullName evidence="4">DNA-binding protein</fullName>
    </recommendedName>
</protein>
<proteinExistence type="predicted"/>
<gene>
    <name evidence="2" type="ORF">ACFFJK_07160</name>
</gene>
<sequence>MRLPGTRYQEHGWEQVRKLLGRCSLQALARSGPAVLLDLSPEESLASYVDAAAQSLYAHAGRARGSDARADAAGNSYGDTVLELALGLVAELQARPADWNALCAAVAGEHARLPSFWTAPGGEALLRKKFNDLYAVLRDKVDSDNYQVACGRPCSPNRMYAYRMLDTAYGEVARLFAGWREHREQVGAILGRAVEAEPIEARQLRAIKDCRPEWIMRWSETLQRFTGAAGPLHTRSKRFASLKNSPGKIGAMLREIGEYEALSANQDRDWLQDAGAATAWLDDYWRVLGESGQACTPGPDQVLEARQEELDGPDELDEPDGAPPGADGLAEAATPFPVLAADLAQQLALPPRYLEMADAAQERGSWALRMMADDSLPVRLAVYLKLLGPYDDSYPPDWLDPATGELPTMQQLALLDGVSLPTLRKRRDAAIARLGAPAQTKEES</sequence>
<feature type="compositionally biased region" description="Acidic residues" evidence="1">
    <location>
        <begin position="311"/>
        <end position="320"/>
    </location>
</feature>